<dbReference type="GO" id="GO:0051607">
    <property type="term" value="P:defense response to virus"/>
    <property type="evidence" value="ECO:0007669"/>
    <property type="project" value="UniProtKB-KW"/>
</dbReference>
<comment type="caution">
    <text evidence="3">The sequence shown here is derived from an EMBL/GenBank/DDBJ whole genome shotgun (WGS) entry which is preliminary data.</text>
</comment>
<evidence type="ECO:0000313" key="3">
    <source>
        <dbReference type="EMBL" id="RZN60528.1"/>
    </source>
</evidence>
<organism evidence="3 4">
    <name type="scientific">Candidatus Methanodesulfokora washburnensis</name>
    <dbReference type="NCBI Taxonomy" id="2478471"/>
    <lineage>
        <taxon>Archaea</taxon>
        <taxon>Thermoproteota</taxon>
        <taxon>Candidatus Korarchaeia</taxon>
        <taxon>Candidatus Korarchaeia incertae sedis</taxon>
        <taxon>Candidatus Methanodesulfokora</taxon>
    </lineage>
</organism>
<dbReference type="PANTHER" id="PTHR37459:SF1">
    <property type="entry name" value="CRISPR-ASSOCIATED PROTEIN CAS7_CST2_DEVR"/>
    <property type="match status" value="1"/>
</dbReference>
<dbReference type="InterPro" id="IPR052681">
    <property type="entry name" value="CRISPR-Cas7/Cst2/DevR"/>
</dbReference>
<comment type="function">
    <text evidence="2">CRISPR (clustered regularly interspaced short palindromic repeat) is an adaptive immune system that provides protection against mobile genetic elements (viruses, transposable elements and conjugative plasmids). CRISPR clusters contain spacers, sequences complementary to antecedent mobile elements, and target invading nucleic acids. CRISPR clusters are transcribed and processed into CRISPR RNA (crRNA).</text>
</comment>
<reference evidence="3 4" key="1">
    <citation type="journal article" date="2019" name="Nat. Microbiol.">
        <title>Wide diversity of methane and short-chain alkane metabolisms in uncultured archaea.</title>
        <authorList>
            <person name="Borrel G."/>
            <person name="Adam P.S."/>
            <person name="McKay L.J."/>
            <person name="Chen L.X."/>
            <person name="Sierra-Garcia I.N."/>
            <person name="Sieber C.M."/>
            <person name="Letourneur Q."/>
            <person name="Ghozlane A."/>
            <person name="Andersen G.L."/>
            <person name="Li W.J."/>
            <person name="Hallam S.J."/>
            <person name="Muyzer G."/>
            <person name="de Oliveira V.M."/>
            <person name="Inskeep W.P."/>
            <person name="Banfield J.F."/>
            <person name="Gribaldo S."/>
        </authorList>
    </citation>
    <scope>NUCLEOTIDE SEQUENCE [LARGE SCALE GENOMIC DNA]</scope>
    <source>
        <strain evidence="3">NM4</strain>
    </source>
</reference>
<dbReference type="InterPro" id="IPR010154">
    <property type="entry name" value="CRISPR-assoc_Cas7/Cst2/DevR"/>
</dbReference>
<dbReference type="Pfam" id="PF01905">
    <property type="entry name" value="DevR"/>
    <property type="match status" value="1"/>
</dbReference>
<gene>
    <name evidence="3" type="primary">cas7a</name>
    <name evidence="3" type="ORF">EF810_05730</name>
</gene>
<evidence type="ECO:0000256" key="2">
    <source>
        <dbReference type="ARBA" id="ARBA00025626"/>
    </source>
</evidence>
<dbReference type="Proteomes" id="UP000316217">
    <property type="component" value="Unassembled WGS sequence"/>
</dbReference>
<dbReference type="NCBIfam" id="TIGR01875">
    <property type="entry name" value="cas_MJ0381"/>
    <property type="match status" value="1"/>
</dbReference>
<name>A0A520KIS4_9CREN</name>
<dbReference type="PANTHER" id="PTHR37459">
    <property type="match status" value="1"/>
</dbReference>
<dbReference type="InterPro" id="IPR002764">
    <property type="entry name" value="Cas7/Cst2/DevR_sub_I-a/Apern"/>
</dbReference>
<evidence type="ECO:0000256" key="1">
    <source>
        <dbReference type="ARBA" id="ARBA00023118"/>
    </source>
</evidence>
<dbReference type="NCBIfam" id="TIGR02583">
    <property type="entry name" value="DevR_archaea"/>
    <property type="match status" value="1"/>
</dbReference>
<dbReference type="EMBL" id="RXII01000087">
    <property type="protein sequence ID" value="RZN60528.1"/>
    <property type="molecule type" value="Genomic_DNA"/>
</dbReference>
<accession>A0A520KIS4</accession>
<sequence length="323" mass="35732">MADPFISVRGRVLINVEALNMTESVGNYVKHRRVPVVMPGTYATYFVPSVSGESIAHGYQQVLAEEAAEKGLPVCKLCSKGYFLKSTNDAVFKESFGIDPPGSESEFENAVIKGCVVEDVGGFLYAPARGGRNVKRTSNFFVGYMIPTKESLESTVIEPQLHTRYALGTPFVEEGGRAGGQMIYYIELSSAAYTFSFDLDTKYLGKATFSMENAGKTIISEEERKKRIGVTLDALSKFMIEMMFGAKKTRFLPVVEWESAAIAVSDDVWTVPSPFSKNYIERAEEKAKKVNYNTKLFKYTGGTGFEDIIMEAIMEAKRRAGVS</sequence>
<evidence type="ECO:0000313" key="4">
    <source>
        <dbReference type="Proteomes" id="UP000316217"/>
    </source>
</evidence>
<protein>
    <submittedName>
        <fullName evidence="3">Type I-A CRISPR-associated protein Cas7/Csa2</fullName>
    </submittedName>
</protein>
<keyword evidence="1" id="KW-0051">Antiviral defense</keyword>
<proteinExistence type="predicted"/>
<dbReference type="AlphaFoldDB" id="A0A520KIS4"/>